<name>A0ABX5FLM5_9BACL</name>
<organism evidence="1 2">
    <name type="scientific">Brevibacillus porteri</name>
    <dbReference type="NCBI Taxonomy" id="2126350"/>
    <lineage>
        <taxon>Bacteria</taxon>
        <taxon>Bacillati</taxon>
        <taxon>Bacillota</taxon>
        <taxon>Bacilli</taxon>
        <taxon>Bacillales</taxon>
        <taxon>Paenibacillaceae</taxon>
        <taxon>Brevibacillus</taxon>
    </lineage>
</organism>
<evidence type="ECO:0000313" key="1">
    <source>
        <dbReference type="EMBL" id="PSK06362.1"/>
    </source>
</evidence>
<dbReference type="RefSeq" id="WP_100169641.1">
    <property type="nucleotide sequence ID" value="NZ_JARMEW010000034.1"/>
</dbReference>
<comment type="caution">
    <text evidence="1">The sequence shown here is derived from an EMBL/GenBank/DDBJ whole genome shotgun (WGS) entry which is preliminary data.</text>
</comment>
<protein>
    <submittedName>
        <fullName evidence="1">DUF3238 domain-containing protein</fullName>
    </submittedName>
</protein>
<sequence>MANIVELRVAAFIPDEWLLVTADPYNNYYGEGNNRDFTYWTENQNKLFKMAQHIVINWNTSTIDVYKAVGPTRTKIENRATGKEYIKEYPLTSDKDITYKNTVLTPTTASLYIKGSAGNSALPELSPAIDWEYNISVDRKTGRVSFNGRHDGFPNHEIYKRIDKGTPVELYRFYKKTPGHLVDPMDVEVNFSK</sequence>
<accession>A0ABX5FLM5</accession>
<dbReference type="EMBL" id="PXZO01000049">
    <property type="protein sequence ID" value="PSK06362.1"/>
    <property type="molecule type" value="Genomic_DNA"/>
</dbReference>
<proteinExistence type="predicted"/>
<keyword evidence="2" id="KW-1185">Reference proteome</keyword>
<evidence type="ECO:0000313" key="2">
    <source>
        <dbReference type="Proteomes" id="UP000241645"/>
    </source>
</evidence>
<dbReference type="Pfam" id="PF11579">
    <property type="entry name" value="DUF3238"/>
    <property type="match status" value="1"/>
</dbReference>
<dbReference type="Proteomes" id="UP000241645">
    <property type="component" value="Unassembled WGS sequence"/>
</dbReference>
<gene>
    <name evidence="1" type="ORF">C7R92_23280</name>
</gene>
<dbReference type="GeneID" id="95753022"/>
<dbReference type="InterPro" id="IPR021631">
    <property type="entry name" value="DUF3238"/>
</dbReference>
<reference evidence="1 2" key="1">
    <citation type="submission" date="2018-03" db="EMBL/GenBank/DDBJ databases">
        <title>Brevisbacillus phylogenomics.</title>
        <authorList>
            <person name="Dunlap C."/>
        </authorList>
    </citation>
    <scope>NUCLEOTIDE SEQUENCE [LARGE SCALE GENOMIC DNA]</scope>
    <source>
        <strain evidence="1 2">NRRL B-41110</strain>
    </source>
</reference>